<accession>A0A1J5S579</accession>
<dbReference type="InterPro" id="IPR046703">
    <property type="entry name" value="DUF6776"/>
</dbReference>
<keyword evidence="2" id="KW-0812">Transmembrane</keyword>
<sequence length="119" mass="13913">MKPVRRRIRRHFGLTAKQVAVRSQRPWYFQWVIVAVLVLVGYSIAYWKFEAGSEKLKQAVSDSQSLQSKVIIVERQLQIEQAAQANLEKELNVVQDENLHLKEDLLFYKGMVSGKRRSR</sequence>
<keyword evidence="2" id="KW-0472">Membrane</keyword>
<protein>
    <submittedName>
        <fullName evidence="3">Uncharacterized protein</fullName>
    </submittedName>
</protein>
<evidence type="ECO:0000256" key="1">
    <source>
        <dbReference type="SAM" id="Coils"/>
    </source>
</evidence>
<comment type="caution">
    <text evidence="3">The sequence shown here is derived from an EMBL/GenBank/DDBJ whole genome shotgun (WGS) entry which is preliminary data.</text>
</comment>
<evidence type="ECO:0000256" key="2">
    <source>
        <dbReference type="SAM" id="Phobius"/>
    </source>
</evidence>
<evidence type="ECO:0000313" key="3">
    <source>
        <dbReference type="EMBL" id="OIQ96923.1"/>
    </source>
</evidence>
<gene>
    <name evidence="3" type="ORF">GALL_211200</name>
</gene>
<feature type="coiled-coil region" evidence="1">
    <location>
        <begin position="77"/>
        <end position="104"/>
    </location>
</feature>
<organism evidence="3">
    <name type="scientific">mine drainage metagenome</name>
    <dbReference type="NCBI Taxonomy" id="410659"/>
    <lineage>
        <taxon>unclassified sequences</taxon>
        <taxon>metagenomes</taxon>
        <taxon>ecological metagenomes</taxon>
    </lineage>
</organism>
<reference evidence="3" key="1">
    <citation type="submission" date="2016-10" db="EMBL/GenBank/DDBJ databases">
        <title>Sequence of Gallionella enrichment culture.</title>
        <authorList>
            <person name="Poehlein A."/>
            <person name="Muehling M."/>
            <person name="Daniel R."/>
        </authorList>
    </citation>
    <scope>NUCLEOTIDE SEQUENCE</scope>
</reference>
<dbReference type="AlphaFoldDB" id="A0A1J5S579"/>
<keyword evidence="1" id="KW-0175">Coiled coil</keyword>
<feature type="transmembrane region" description="Helical" evidence="2">
    <location>
        <begin position="27"/>
        <end position="47"/>
    </location>
</feature>
<dbReference type="EMBL" id="MLJW01000141">
    <property type="protein sequence ID" value="OIQ96923.1"/>
    <property type="molecule type" value="Genomic_DNA"/>
</dbReference>
<keyword evidence="2" id="KW-1133">Transmembrane helix</keyword>
<proteinExistence type="predicted"/>
<name>A0A1J5S579_9ZZZZ</name>
<dbReference type="Pfam" id="PF20567">
    <property type="entry name" value="DUF6776"/>
    <property type="match status" value="1"/>
</dbReference>